<evidence type="ECO:0000256" key="2">
    <source>
        <dbReference type="ARBA" id="ARBA00006577"/>
    </source>
</evidence>
<dbReference type="SUPFAM" id="SSF54534">
    <property type="entry name" value="FKBP-like"/>
    <property type="match status" value="1"/>
</dbReference>
<dbReference type="InterPro" id="IPR046357">
    <property type="entry name" value="PPIase_dom_sf"/>
</dbReference>
<dbReference type="Proteomes" id="UP001165383">
    <property type="component" value="Unassembled WGS sequence"/>
</dbReference>
<organism evidence="9 10">
    <name type="scientific">Sphingomonas brevis</name>
    <dbReference type="NCBI Taxonomy" id="2908206"/>
    <lineage>
        <taxon>Bacteria</taxon>
        <taxon>Pseudomonadati</taxon>
        <taxon>Pseudomonadota</taxon>
        <taxon>Alphaproteobacteria</taxon>
        <taxon>Sphingomonadales</taxon>
        <taxon>Sphingomonadaceae</taxon>
        <taxon>Sphingomonas</taxon>
    </lineage>
</organism>
<evidence type="ECO:0000313" key="10">
    <source>
        <dbReference type="Proteomes" id="UP001165383"/>
    </source>
</evidence>
<keyword evidence="7" id="KW-0812">Transmembrane</keyword>
<comment type="catalytic activity">
    <reaction evidence="1 5 6">
        <text>[protein]-peptidylproline (omega=180) = [protein]-peptidylproline (omega=0)</text>
        <dbReference type="Rhea" id="RHEA:16237"/>
        <dbReference type="Rhea" id="RHEA-COMP:10747"/>
        <dbReference type="Rhea" id="RHEA-COMP:10748"/>
        <dbReference type="ChEBI" id="CHEBI:83833"/>
        <dbReference type="ChEBI" id="CHEBI:83834"/>
        <dbReference type="EC" id="5.2.1.8"/>
    </reaction>
</comment>
<dbReference type="EC" id="5.2.1.8" evidence="6"/>
<keyword evidence="10" id="KW-1185">Reference proteome</keyword>
<reference evidence="9" key="1">
    <citation type="submission" date="2022-05" db="EMBL/GenBank/DDBJ databases">
        <authorList>
            <person name="Jo J.-H."/>
            <person name="Im W.-T."/>
        </authorList>
    </citation>
    <scope>NUCLEOTIDE SEQUENCE</scope>
    <source>
        <strain evidence="9">RB56-2</strain>
    </source>
</reference>
<evidence type="ECO:0000256" key="7">
    <source>
        <dbReference type="SAM" id="Phobius"/>
    </source>
</evidence>
<keyword evidence="3 5" id="KW-0697">Rotamase</keyword>
<feature type="domain" description="PPIase FKBP-type" evidence="8">
    <location>
        <begin position="60"/>
        <end position="146"/>
    </location>
</feature>
<evidence type="ECO:0000313" key="9">
    <source>
        <dbReference type="EMBL" id="MCL6741746.1"/>
    </source>
</evidence>
<evidence type="ECO:0000259" key="8">
    <source>
        <dbReference type="PROSITE" id="PS50059"/>
    </source>
</evidence>
<evidence type="ECO:0000256" key="4">
    <source>
        <dbReference type="ARBA" id="ARBA00023235"/>
    </source>
</evidence>
<dbReference type="Gene3D" id="3.10.50.40">
    <property type="match status" value="1"/>
</dbReference>
<keyword evidence="4 5" id="KW-0413">Isomerase</keyword>
<sequence length="161" mass="16884">MSVTQVPLRPVAKGTLVKLWLAVAALIALAYGIAYFGAGQFKAVTVETVVAGNGPLIGELDGVIIEYTGRTEDGTVFDSTEGRGPAPFLVMQLFPGFKQALAQMQQGGRYKIVVPGRLAYGKNPPAGSPIKPNEDLAFDVYVKQVVPNAALSAGAAQPPQQ</sequence>
<evidence type="ECO:0000256" key="6">
    <source>
        <dbReference type="RuleBase" id="RU003915"/>
    </source>
</evidence>
<comment type="caution">
    <text evidence="9">The sequence shown here is derived from an EMBL/GenBank/DDBJ whole genome shotgun (WGS) entry which is preliminary data.</text>
</comment>
<dbReference type="PANTHER" id="PTHR43811:SF19">
    <property type="entry name" value="39 KDA FK506-BINDING NUCLEAR PROTEIN"/>
    <property type="match status" value="1"/>
</dbReference>
<dbReference type="InterPro" id="IPR001179">
    <property type="entry name" value="PPIase_FKBP_dom"/>
</dbReference>
<feature type="transmembrane region" description="Helical" evidence="7">
    <location>
        <begin position="20"/>
        <end position="38"/>
    </location>
</feature>
<keyword evidence="7" id="KW-0472">Membrane</keyword>
<evidence type="ECO:0000256" key="3">
    <source>
        <dbReference type="ARBA" id="ARBA00023110"/>
    </source>
</evidence>
<accession>A0ABT0SBF0</accession>
<comment type="similarity">
    <text evidence="2 6">Belongs to the FKBP-type PPIase family.</text>
</comment>
<evidence type="ECO:0000256" key="1">
    <source>
        <dbReference type="ARBA" id="ARBA00000971"/>
    </source>
</evidence>
<proteinExistence type="inferred from homology"/>
<name>A0ABT0SBF0_9SPHN</name>
<keyword evidence="7" id="KW-1133">Transmembrane helix</keyword>
<evidence type="ECO:0000256" key="5">
    <source>
        <dbReference type="PROSITE-ProRule" id="PRU00277"/>
    </source>
</evidence>
<gene>
    <name evidence="9" type="ORF">LZ518_11470</name>
</gene>
<dbReference type="Pfam" id="PF00254">
    <property type="entry name" value="FKBP_C"/>
    <property type="match status" value="1"/>
</dbReference>
<dbReference type="EMBL" id="JAMGBB010000001">
    <property type="protein sequence ID" value="MCL6741746.1"/>
    <property type="molecule type" value="Genomic_DNA"/>
</dbReference>
<protein>
    <recommendedName>
        <fullName evidence="6">Peptidyl-prolyl cis-trans isomerase</fullName>
        <ecNumber evidence="6">5.2.1.8</ecNumber>
    </recommendedName>
</protein>
<dbReference type="GO" id="GO:0003755">
    <property type="term" value="F:peptidyl-prolyl cis-trans isomerase activity"/>
    <property type="evidence" value="ECO:0007669"/>
    <property type="project" value="UniProtKB-EC"/>
</dbReference>
<dbReference type="PROSITE" id="PS50059">
    <property type="entry name" value="FKBP_PPIASE"/>
    <property type="match status" value="1"/>
</dbReference>
<dbReference type="RefSeq" id="WP_249916115.1">
    <property type="nucleotide sequence ID" value="NZ_JAMGBB010000001.1"/>
</dbReference>
<dbReference type="PANTHER" id="PTHR43811">
    <property type="entry name" value="FKBP-TYPE PEPTIDYL-PROLYL CIS-TRANS ISOMERASE FKPA"/>
    <property type="match status" value="1"/>
</dbReference>